<name>A0A0C1ZZ63_9BACT</name>
<organism evidence="1 2">
    <name type="scientific">Enhygromyxa salina</name>
    <dbReference type="NCBI Taxonomy" id="215803"/>
    <lineage>
        <taxon>Bacteria</taxon>
        <taxon>Pseudomonadati</taxon>
        <taxon>Myxococcota</taxon>
        <taxon>Polyangia</taxon>
        <taxon>Nannocystales</taxon>
        <taxon>Nannocystaceae</taxon>
        <taxon>Enhygromyxa</taxon>
    </lineage>
</organism>
<sequence>MYWTQQLYAEWFMLWGLGRGATSRDWWNNPEESDPYHDWARHVCAQRFS</sequence>
<accession>A0A0C1ZZ63</accession>
<gene>
    <name evidence="1" type="ORF">DB30_04431</name>
</gene>
<reference evidence="1 2" key="1">
    <citation type="submission" date="2014-12" db="EMBL/GenBank/DDBJ databases">
        <title>Genome assembly of Enhygromyxa salina DSM 15201.</title>
        <authorList>
            <person name="Sharma G."/>
            <person name="Subramanian S."/>
        </authorList>
    </citation>
    <scope>NUCLEOTIDE SEQUENCE [LARGE SCALE GENOMIC DNA]</scope>
    <source>
        <strain evidence="1 2">DSM 15201</strain>
    </source>
</reference>
<dbReference type="EMBL" id="JMCC02000037">
    <property type="protein sequence ID" value="KIG16518.1"/>
    <property type="molecule type" value="Genomic_DNA"/>
</dbReference>
<protein>
    <submittedName>
        <fullName evidence="1">Uncharacterized protein</fullName>
    </submittedName>
</protein>
<dbReference type="AlphaFoldDB" id="A0A0C1ZZ63"/>
<evidence type="ECO:0000313" key="1">
    <source>
        <dbReference type="EMBL" id="KIG16518.1"/>
    </source>
</evidence>
<evidence type="ECO:0000313" key="2">
    <source>
        <dbReference type="Proteomes" id="UP000031599"/>
    </source>
</evidence>
<proteinExistence type="predicted"/>
<comment type="caution">
    <text evidence="1">The sequence shown here is derived from an EMBL/GenBank/DDBJ whole genome shotgun (WGS) entry which is preliminary data.</text>
</comment>
<dbReference type="Proteomes" id="UP000031599">
    <property type="component" value="Unassembled WGS sequence"/>
</dbReference>